<dbReference type="RefSeq" id="WP_189572120.1">
    <property type="nucleotide sequence ID" value="NZ_BMXI01000015.1"/>
</dbReference>
<comment type="similarity">
    <text evidence="1">Belongs to the universal stress protein A family.</text>
</comment>
<dbReference type="PANTHER" id="PTHR46268:SF6">
    <property type="entry name" value="UNIVERSAL STRESS PROTEIN UP12"/>
    <property type="match status" value="1"/>
</dbReference>
<dbReference type="PRINTS" id="PR01438">
    <property type="entry name" value="UNVRSLSTRESS"/>
</dbReference>
<reference evidence="3" key="2">
    <citation type="submission" date="2020-09" db="EMBL/GenBank/DDBJ databases">
        <authorList>
            <person name="Sun Q."/>
            <person name="Kim S."/>
        </authorList>
    </citation>
    <scope>NUCLEOTIDE SEQUENCE</scope>
    <source>
        <strain evidence="3">KCTC 12988</strain>
    </source>
</reference>
<proteinExistence type="inferred from homology"/>
<dbReference type="Proteomes" id="UP000644507">
    <property type="component" value="Unassembled WGS sequence"/>
</dbReference>
<dbReference type="SUPFAM" id="SSF52402">
    <property type="entry name" value="Adenine nucleotide alpha hydrolases-like"/>
    <property type="match status" value="2"/>
</dbReference>
<protein>
    <recommendedName>
        <fullName evidence="2">UspA domain-containing protein</fullName>
    </recommendedName>
</protein>
<evidence type="ECO:0000256" key="1">
    <source>
        <dbReference type="ARBA" id="ARBA00008791"/>
    </source>
</evidence>
<dbReference type="AlphaFoldDB" id="A0A918TUQ1"/>
<dbReference type="InterPro" id="IPR006015">
    <property type="entry name" value="Universal_stress_UspA"/>
</dbReference>
<evidence type="ECO:0000259" key="2">
    <source>
        <dbReference type="Pfam" id="PF00582"/>
    </source>
</evidence>
<sequence>MKRFQHVLTLLPSHTDGSNAIAWAKTIARAAGARKVDLISCTENHLPDFPPLEGQDSLLQGEHEKLSQWAAEFEEATETEVFVETGNPLKLVLAHLAAGTYDLVILPVCDLDSRLFAERLARKSPVGVLLVPADCPPAFTSILTAIDLSDLSELALEWAEAFSSLAQQETRLEALHVMKLPMDSRATMAISRDHLRREIHQSSLSQLTRLVRKTVNNAKSWKLTITENPLASMEIVRTATKVEADLVIIGSHGRGALSVTLLGGQTAEVIRNCDRPVLVVKKKNETLGILRQLIGLSK</sequence>
<dbReference type="InterPro" id="IPR006016">
    <property type="entry name" value="UspA"/>
</dbReference>
<dbReference type="InterPro" id="IPR014729">
    <property type="entry name" value="Rossmann-like_a/b/a_fold"/>
</dbReference>
<name>A0A918TUQ1_9BACT</name>
<dbReference type="Gene3D" id="3.40.50.620">
    <property type="entry name" value="HUPs"/>
    <property type="match status" value="2"/>
</dbReference>
<comment type="caution">
    <text evidence="3">The sequence shown here is derived from an EMBL/GenBank/DDBJ whole genome shotgun (WGS) entry which is preliminary data.</text>
</comment>
<dbReference type="CDD" id="cd23659">
    <property type="entry name" value="USP_At3g01520-like"/>
    <property type="match status" value="1"/>
</dbReference>
<evidence type="ECO:0000313" key="4">
    <source>
        <dbReference type="Proteomes" id="UP000644507"/>
    </source>
</evidence>
<gene>
    <name evidence="3" type="ORF">GCM10007100_31980</name>
</gene>
<evidence type="ECO:0000313" key="3">
    <source>
        <dbReference type="EMBL" id="GHC62205.1"/>
    </source>
</evidence>
<accession>A0A918TUQ1</accession>
<organism evidence="3 4">
    <name type="scientific">Roseibacillus persicicus</name>
    <dbReference type="NCBI Taxonomy" id="454148"/>
    <lineage>
        <taxon>Bacteria</taxon>
        <taxon>Pseudomonadati</taxon>
        <taxon>Verrucomicrobiota</taxon>
        <taxon>Verrucomicrobiia</taxon>
        <taxon>Verrucomicrobiales</taxon>
        <taxon>Verrucomicrobiaceae</taxon>
        <taxon>Roseibacillus</taxon>
    </lineage>
</organism>
<feature type="domain" description="UspA" evidence="2">
    <location>
        <begin position="140"/>
        <end position="281"/>
    </location>
</feature>
<keyword evidence="4" id="KW-1185">Reference proteome</keyword>
<reference evidence="3" key="1">
    <citation type="journal article" date="2014" name="Int. J. Syst. Evol. Microbiol.">
        <title>Complete genome sequence of Corynebacterium casei LMG S-19264T (=DSM 44701T), isolated from a smear-ripened cheese.</title>
        <authorList>
            <consortium name="US DOE Joint Genome Institute (JGI-PGF)"/>
            <person name="Walter F."/>
            <person name="Albersmeier A."/>
            <person name="Kalinowski J."/>
            <person name="Ruckert C."/>
        </authorList>
    </citation>
    <scope>NUCLEOTIDE SEQUENCE</scope>
    <source>
        <strain evidence="3">KCTC 12988</strain>
    </source>
</reference>
<dbReference type="PANTHER" id="PTHR46268">
    <property type="entry name" value="STRESS RESPONSE PROTEIN NHAX"/>
    <property type="match status" value="1"/>
</dbReference>
<dbReference type="Pfam" id="PF00582">
    <property type="entry name" value="Usp"/>
    <property type="match status" value="1"/>
</dbReference>
<dbReference type="EMBL" id="BMXI01000015">
    <property type="protein sequence ID" value="GHC62205.1"/>
    <property type="molecule type" value="Genomic_DNA"/>
</dbReference>